<dbReference type="Pfam" id="PF03591">
    <property type="entry name" value="AzlC"/>
    <property type="match status" value="1"/>
</dbReference>
<feature type="transmembrane region" description="Helical" evidence="8">
    <location>
        <begin position="66"/>
        <end position="88"/>
    </location>
</feature>
<sequence length="230" mass="25854">MKRVFRSAFPLTIPVLLGYISVGIAFGLLVVKSDLDFWVALLMSVLVYAGAMQFLAIQLLVNPVSILQVAIITLFVNIRHLFYGLSFIDLFKTFGFKKHYMIFALTDETYSLLCAIALKEDMDHENLFFAVSFLNQLYWISGTLIGYLLGSWLVFDTTGIEFAMTALFVVIFIEQWLGYKDHRPSLIGLATSLIAVMVFGPKNMILPAMVMILIGLMGSKSIIESKEVRP</sequence>
<gene>
    <name evidence="9" type="primary">azlC</name>
    <name evidence="9" type="ORF">PATL70BA_2234</name>
</gene>
<evidence type="ECO:0000256" key="7">
    <source>
        <dbReference type="ARBA" id="ARBA00023136"/>
    </source>
</evidence>
<evidence type="ECO:0000256" key="3">
    <source>
        <dbReference type="ARBA" id="ARBA00022448"/>
    </source>
</evidence>
<dbReference type="AlphaFoldDB" id="A0A3P7NYS1"/>
<keyword evidence="10" id="KW-1185">Reference proteome</keyword>
<dbReference type="PANTHER" id="PTHR34979">
    <property type="entry name" value="INNER MEMBRANE PROTEIN YGAZ"/>
    <property type="match status" value="1"/>
</dbReference>
<dbReference type="InterPro" id="IPR011606">
    <property type="entry name" value="Brnchd-chn_aa_trnsp_permease"/>
</dbReference>
<dbReference type="EMBL" id="LR130778">
    <property type="protein sequence ID" value="VDN48125.1"/>
    <property type="molecule type" value="Genomic_DNA"/>
</dbReference>
<proteinExistence type="inferred from homology"/>
<reference evidence="9 10" key="1">
    <citation type="submission" date="2018-09" db="EMBL/GenBank/DDBJ databases">
        <authorList>
            <person name="Postec A."/>
        </authorList>
    </citation>
    <scope>NUCLEOTIDE SEQUENCE [LARGE SCALE GENOMIC DNA]</scope>
    <source>
        <strain evidence="9">70B-A</strain>
    </source>
</reference>
<evidence type="ECO:0000256" key="5">
    <source>
        <dbReference type="ARBA" id="ARBA00022692"/>
    </source>
</evidence>
<keyword evidence="3" id="KW-0813">Transport</keyword>
<evidence type="ECO:0000256" key="4">
    <source>
        <dbReference type="ARBA" id="ARBA00022475"/>
    </source>
</evidence>
<evidence type="ECO:0000256" key="1">
    <source>
        <dbReference type="ARBA" id="ARBA00004651"/>
    </source>
</evidence>
<organism evidence="9 10">
    <name type="scientific">Petrocella atlantisensis</name>
    <dbReference type="NCBI Taxonomy" id="2173034"/>
    <lineage>
        <taxon>Bacteria</taxon>
        <taxon>Bacillati</taxon>
        <taxon>Bacillota</taxon>
        <taxon>Clostridia</taxon>
        <taxon>Lachnospirales</taxon>
        <taxon>Vallitaleaceae</taxon>
        <taxon>Petrocella</taxon>
    </lineage>
</organism>
<feature type="transmembrane region" description="Helical" evidence="8">
    <location>
        <begin position="12"/>
        <end position="31"/>
    </location>
</feature>
<keyword evidence="5 8" id="KW-0812">Transmembrane</keyword>
<evidence type="ECO:0000256" key="6">
    <source>
        <dbReference type="ARBA" id="ARBA00022989"/>
    </source>
</evidence>
<evidence type="ECO:0000256" key="2">
    <source>
        <dbReference type="ARBA" id="ARBA00010735"/>
    </source>
</evidence>
<dbReference type="GO" id="GO:1903785">
    <property type="term" value="P:L-valine transmembrane transport"/>
    <property type="evidence" value="ECO:0007669"/>
    <property type="project" value="TreeGrafter"/>
</dbReference>
<keyword evidence="4" id="KW-1003">Cell membrane</keyword>
<feature type="transmembrane region" description="Helical" evidence="8">
    <location>
        <begin position="162"/>
        <end position="179"/>
    </location>
</feature>
<dbReference type="PANTHER" id="PTHR34979:SF1">
    <property type="entry name" value="INNER MEMBRANE PROTEIN YGAZ"/>
    <property type="match status" value="1"/>
</dbReference>
<protein>
    <submittedName>
        <fullName evidence="9">Branched-chain amino acid / methionine exporter</fullName>
    </submittedName>
</protein>
<dbReference type="Proteomes" id="UP000279029">
    <property type="component" value="Chromosome"/>
</dbReference>
<accession>A0A3P7NYS1</accession>
<dbReference type="KEGG" id="cbar:PATL70BA_2234"/>
<feature type="transmembrane region" description="Helical" evidence="8">
    <location>
        <begin position="138"/>
        <end position="155"/>
    </location>
</feature>
<comment type="similarity">
    <text evidence="2">Belongs to the AzlC family.</text>
</comment>
<dbReference type="RefSeq" id="WP_172596204.1">
    <property type="nucleotide sequence ID" value="NZ_LR130778.1"/>
</dbReference>
<dbReference type="GO" id="GO:0005886">
    <property type="term" value="C:plasma membrane"/>
    <property type="evidence" value="ECO:0007669"/>
    <property type="project" value="UniProtKB-SubCell"/>
</dbReference>
<feature type="transmembrane region" description="Helical" evidence="8">
    <location>
        <begin position="185"/>
        <end position="216"/>
    </location>
</feature>
<keyword evidence="7 8" id="KW-0472">Membrane</keyword>
<keyword evidence="6 8" id="KW-1133">Transmembrane helix</keyword>
<name>A0A3P7NYS1_9FIRM</name>
<evidence type="ECO:0000256" key="8">
    <source>
        <dbReference type="SAM" id="Phobius"/>
    </source>
</evidence>
<feature type="transmembrane region" description="Helical" evidence="8">
    <location>
        <begin position="38"/>
        <end position="60"/>
    </location>
</feature>
<evidence type="ECO:0000313" key="10">
    <source>
        <dbReference type="Proteomes" id="UP000279029"/>
    </source>
</evidence>
<comment type="subcellular location">
    <subcellularLocation>
        <location evidence="1">Cell membrane</location>
        <topology evidence="1">Multi-pass membrane protein</topology>
    </subcellularLocation>
</comment>
<evidence type="ECO:0000313" key="9">
    <source>
        <dbReference type="EMBL" id="VDN48125.1"/>
    </source>
</evidence>